<dbReference type="AlphaFoldDB" id="A0A3N8S289"/>
<keyword evidence="1" id="KW-0472">Membrane</keyword>
<evidence type="ECO:0000256" key="1">
    <source>
        <dbReference type="SAM" id="Phobius"/>
    </source>
</evidence>
<dbReference type="RefSeq" id="WP_124618497.1">
    <property type="nucleotide sequence ID" value="NZ_QTQX01000013.1"/>
</dbReference>
<dbReference type="Proteomes" id="UP000269271">
    <property type="component" value="Unassembled WGS sequence"/>
</dbReference>
<name>A0A3N8S289_9BURK</name>
<evidence type="ECO:0000313" key="2">
    <source>
        <dbReference type="EMBL" id="RQT26029.1"/>
    </source>
</evidence>
<evidence type="ECO:0000313" key="3">
    <source>
        <dbReference type="Proteomes" id="UP000269271"/>
    </source>
</evidence>
<keyword evidence="1" id="KW-0812">Transmembrane</keyword>
<dbReference type="EMBL" id="QTQX01000013">
    <property type="protein sequence ID" value="RQT26029.1"/>
    <property type="molecule type" value="Genomic_DNA"/>
</dbReference>
<gene>
    <name evidence="2" type="ORF">DF037_20275</name>
</gene>
<sequence length="125" mass="14052">MRIVKFDCLDANQNFHSVRLETPFPRDEVKQKRWFEQIRAAYREAGIEVLSFSRVEEITIDIAPAEGVAKRVPRPAKPNALLHRLTTAFGAATGFAALCMSVIGFDDGFSMVSLIRHLHMISHLG</sequence>
<organism evidence="2 3">
    <name type="scientific">Burkholderia contaminans</name>
    <dbReference type="NCBI Taxonomy" id="488447"/>
    <lineage>
        <taxon>Bacteria</taxon>
        <taxon>Pseudomonadati</taxon>
        <taxon>Pseudomonadota</taxon>
        <taxon>Betaproteobacteria</taxon>
        <taxon>Burkholderiales</taxon>
        <taxon>Burkholderiaceae</taxon>
        <taxon>Burkholderia</taxon>
        <taxon>Burkholderia cepacia complex</taxon>
    </lineage>
</organism>
<comment type="caution">
    <text evidence="2">The sequence shown here is derived from an EMBL/GenBank/DDBJ whole genome shotgun (WGS) entry which is preliminary data.</text>
</comment>
<protein>
    <submittedName>
        <fullName evidence="2">Uncharacterized protein</fullName>
    </submittedName>
</protein>
<feature type="transmembrane region" description="Helical" evidence="1">
    <location>
        <begin position="81"/>
        <end position="105"/>
    </location>
</feature>
<proteinExistence type="predicted"/>
<accession>A0A3N8S289</accession>
<keyword evidence="1" id="KW-1133">Transmembrane helix</keyword>
<reference evidence="2 3" key="1">
    <citation type="submission" date="2018-08" db="EMBL/GenBank/DDBJ databases">
        <title>Comparative analysis of Burkholderia isolates from Puerto Rico.</title>
        <authorList>
            <person name="Hall C."/>
            <person name="Sahl J."/>
            <person name="Wagner D."/>
        </authorList>
    </citation>
    <scope>NUCLEOTIDE SEQUENCE [LARGE SCALE GENOMIC DNA]</scope>
    <source>
        <strain evidence="2 3">Bp9001</strain>
    </source>
</reference>